<dbReference type="SUPFAM" id="SSF56281">
    <property type="entry name" value="Metallo-hydrolase/oxidoreductase"/>
    <property type="match status" value="1"/>
</dbReference>
<dbReference type="Pfam" id="PF13483">
    <property type="entry name" value="Lactamase_B_3"/>
    <property type="match status" value="1"/>
</dbReference>
<evidence type="ECO:0000313" key="1">
    <source>
        <dbReference type="EMBL" id="OYD15498.1"/>
    </source>
</evidence>
<evidence type="ECO:0000313" key="2">
    <source>
        <dbReference type="Proteomes" id="UP000215215"/>
    </source>
</evidence>
<reference evidence="1 2" key="1">
    <citation type="submission" date="2017-07" db="EMBL/GenBank/DDBJ databases">
        <title>Recovery of genomes from metagenomes via a dereplication, aggregation, and scoring strategy.</title>
        <authorList>
            <person name="Sieber C.M."/>
            <person name="Probst A.J."/>
            <person name="Sharrar A."/>
            <person name="Thomas B.C."/>
            <person name="Hess M."/>
            <person name="Tringe S.G."/>
            <person name="Banfield J.F."/>
        </authorList>
    </citation>
    <scope>NUCLEOTIDE SEQUENCE [LARGE SCALE GENOMIC DNA]</scope>
    <source>
        <strain evidence="1">JGI_Cruoil_03_44_89</strain>
    </source>
</reference>
<proteinExistence type="predicted"/>
<accession>A0A235BT45</accession>
<dbReference type="PANTHER" id="PTHR42967">
    <property type="entry name" value="METAL DEPENDENT HYDROLASE"/>
    <property type="match status" value="1"/>
</dbReference>
<name>A0A235BT45_UNCW3</name>
<dbReference type="AlphaFoldDB" id="A0A235BT45"/>
<evidence type="ECO:0008006" key="3">
    <source>
        <dbReference type="Google" id="ProtNLM"/>
    </source>
</evidence>
<organism evidence="1 2">
    <name type="scientific">candidate division WOR-3 bacterium JGI_Cruoil_03_44_89</name>
    <dbReference type="NCBI Taxonomy" id="1973748"/>
    <lineage>
        <taxon>Bacteria</taxon>
        <taxon>Bacteria division WOR-3</taxon>
    </lineage>
</organism>
<sequence length="217" mass="24305">MLIKYLGHSAFLIKNKEGVRIITDPYSATQGIHYKPIDENADIVTVSHEHWDHNAVDSVRGNPVVVRGEGKRNIRGTTISGISTFHDKKRGKERGENTVFVLDTDDLRLCHLGDLGHKLGEEQISLIGRVDICLIPVGGYFTIDAKEAKEVIESIEPKVVIPMHFKTSSLDFPIAGVDEFLKDVERVKRVDSPEYEIEKDKLPPEREVVVLKPAKSS</sequence>
<protein>
    <recommendedName>
        <fullName evidence="3">MBL fold metallo-hydrolase</fullName>
    </recommendedName>
</protein>
<dbReference type="InterPro" id="IPR036866">
    <property type="entry name" value="RibonucZ/Hydroxyglut_hydro"/>
</dbReference>
<dbReference type="EMBL" id="NOZQ01000115">
    <property type="protein sequence ID" value="OYD15498.1"/>
    <property type="molecule type" value="Genomic_DNA"/>
</dbReference>
<gene>
    <name evidence="1" type="ORF">CH333_05540</name>
</gene>
<dbReference type="Gene3D" id="3.60.15.10">
    <property type="entry name" value="Ribonuclease Z/Hydroxyacylglutathione hydrolase-like"/>
    <property type="match status" value="1"/>
</dbReference>
<dbReference type="Proteomes" id="UP000215215">
    <property type="component" value="Unassembled WGS sequence"/>
</dbReference>
<dbReference type="PANTHER" id="PTHR42967:SF1">
    <property type="entry name" value="MBL FOLD METALLO-HYDROLASE"/>
    <property type="match status" value="1"/>
</dbReference>
<comment type="caution">
    <text evidence="1">The sequence shown here is derived from an EMBL/GenBank/DDBJ whole genome shotgun (WGS) entry which is preliminary data.</text>
</comment>